<evidence type="ECO:0008006" key="6">
    <source>
        <dbReference type="Google" id="ProtNLM"/>
    </source>
</evidence>
<feature type="transmembrane region" description="Helical" evidence="1">
    <location>
        <begin position="44"/>
        <end position="64"/>
    </location>
</feature>
<feature type="transmembrane region" description="Helical" evidence="1">
    <location>
        <begin position="111"/>
        <end position="130"/>
    </location>
</feature>
<dbReference type="Proteomes" id="UP000665047">
    <property type="component" value="Chromosome"/>
</dbReference>
<evidence type="ECO:0000256" key="1">
    <source>
        <dbReference type="SAM" id="Phobius"/>
    </source>
</evidence>
<dbReference type="OrthoDB" id="5195601at2"/>
<keyword evidence="1" id="KW-0472">Membrane</keyword>
<evidence type="ECO:0000313" key="3">
    <source>
        <dbReference type="EMBL" id="QTL38262.1"/>
    </source>
</evidence>
<dbReference type="EMBL" id="CP072455">
    <property type="protein sequence ID" value="QTL38262.1"/>
    <property type="molecule type" value="Genomic_DNA"/>
</dbReference>
<feature type="transmembrane region" description="Helical" evidence="1">
    <location>
        <begin position="12"/>
        <end position="32"/>
    </location>
</feature>
<gene>
    <name evidence="3" type="ORF">HGO23_09960</name>
    <name evidence="2" type="ORF">Xbud_01317</name>
</gene>
<evidence type="ECO:0000313" key="5">
    <source>
        <dbReference type="Proteomes" id="UP000665047"/>
    </source>
</evidence>
<organism evidence="2 4">
    <name type="scientific">Xenorhabdus budapestensis</name>
    <dbReference type="NCBI Taxonomy" id="290110"/>
    <lineage>
        <taxon>Bacteria</taxon>
        <taxon>Pseudomonadati</taxon>
        <taxon>Pseudomonadota</taxon>
        <taxon>Gammaproteobacteria</taxon>
        <taxon>Enterobacterales</taxon>
        <taxon>Morganellaceae</taxon>
        <taxon>Xenorhabdus</taxon>
    </lineage>
</organism>
<protein>
    <recommendedName>
        <fullName evidence="6">Transmembrane protein</fullName>
    </recommendedName>
</protein>
<dbReference type="Proteomes" id="UP000225833">
    <property type="component" value="Unassembled WGS sequence"/>
</dbReference>
<dbReference type="AlphaFoldDB" id="A0A2D0J309"/>
<evidence type="ECO:0000313" key="2">
    <source>
        <dbReference type="EMBL" id="PHM28720.1"/>
    </source>
</evidence>
<reference evidence="2 4" key="1">
    <citation type="journal article" date="2017" name="Nat. Microbiol.">
        <title>Natural product diversity associated with the nematode symbionts Photorhabdus and Xenorhabdus.</title>
        <authorList>
            <person name="Tobias N.J."/>
            <person name="Wolff H."/>
            <person name="Djahanschiri B."/>
            <person name="Grundmann F."/>
            <person name="Kronenwerth M."/>
            <person name="Shi Y.M."/>
            <person name="Simonyi S."/>
            <person name="Grun P."/>
            <person name="Shapiro-Ilan D."/>
            <person name="Pidot S.J."/>
            <person name="Stinear T.P."/>
            <person name="Ebersberger I."/>
            <person name="Bode H.B."/>
        </authorList>
    </citation>
    <scope>NUCLEOTIDE SEQUENCE [LARGE SCALE GENOMIC DNA]</scope>
    <source>
        <strain evidence="2 4">DSM 16342</strain>
    </source>
</reference>
<reference evidence="3 5" key="2">
    <citation type="submission" date="2021-03" db="EMBL/GenBank/DDBJ databases">
        <title>Complete Genome Sequence Data of Xenorhabdus budapestensis strain C72, a Candidate Biological Control Agent, from China.</title>
        <authorList>
            <person name="LI B."/>
            <person name="WANG S."/>
            <person name="QIU D."/>
        </authorList>
    </citation>
    <scope>NUCLEOTIDE SEQUENCE [LARGE SCALE GENOMIC DNA]</scope>
    <source>
        <strain evidence="3 5">C-7-2</strain>
    </source>
</reference>
<accession>A0A2D0J309</accession>
<keyword evidence="5" id="KW-1185">Reference proteome</keyword>
<proteinExistence type="predicted"/>
<feature type="transmembrane region" description="Helical" evidence="1">
    <location>
        <begin position="85"/>
        <end position="105"/>
    </location>
</feature>
<evidence type="ECO:0000313" key="4">
    <source>
        <dbReference type="Proteomes" id="UP000225833"/>
    </source>
</evidence>
<sequence length="151" mass="16594">MRTTIIHSVSGTLAMLLIATFWTSTVISELFLDTTAVVVVKHCIAFYGLASLAILMAITGGSGFSLSKDRKGRLIDEKKKRMPIIGINGLLIMIPVAIFLNIRASEGMFDTWFYTAQALELATGLVQLTMMSRNFQAGLRLAGRLRVKTPR</sequence>
<dbReference type="RefSeq" id="WP_099135292.1">
    <property type="nucleotide sequence ID" value="NZ_CAWNNJ010000108.1"/>
</dbReference>
<keyword evidence="1" id="KW-0812">Transmembrane</keyword>
<keyword evidence="1" id="KW-1133">Transmembrane helix</keyword>
<dbReference type="EMBL" id="NIBS01000004">
    <property type="protein sequence ID" value="PHM28720.1"/>
    <property type="molecule type" value="Genomic_DNA"/>
</dbReference>
<name>A0A2D0J309_XENBU</name>